<evidence type="ECO:0000313" key="9">
    <source>
        <dbReference type="EMBL" id="ODQ76966.1"/>
    </source>
</evidence>
<dbReference type="GO" id="GO:0045332">
    <property type="term" value="P:phospholipid translocation"/>
    <property type="evidence" value="ECO:0007669"/>
    <property type="project" value="UniProtKB-UniRule"/>
</dbReference>
<feature type="transmembrane region" description="Helical" evidence="8">
    <location>
        <begin position="347"/>
        <end position="369"/>
    </location>
</feature>
<accession>A0A1E3QGZ6</accession>
<dbReference type="Pfam" id="PF03381">
    <property type="entry name" value="CDC50"/>
    <property type="match status" value="1"/>
</dbReference>
<evidence type="ECO:0000256" key="7">
    <source>
        <dbReference type="SAM" id="MobiDB-lite"/>
    </source>
</evidence>
<organism evidence="9 10">
    <name type="scientific">Babjeviella inositovora NRRL Y-12698</name>
    <dbReference type="NCBI Taxonomy" id="984486"/>
    <lineage>
        <taxon>Eukaryota</taxon>
        <taxon>Fungi</taxon>
        <taxon>Dikarya</taxon>
        <taxon>Ascomycota</taxon>
        <taxon>Saccharomycotina</taxon>
        <taxon>Pichiomycetes</taxon>
        <taxon>Serinales incertae sedis</taxon>
        <taxon>Babjeviella</taxon>
    </lineage>
</organism>
<dbReference type="AlphaFoldDB" id="A0A1E3QGZ6"/>
<evidence type="ECO:0000256" key="3">
    <source>
        <dbReference type="ARBA" id="ARBA00022692"/>
    </source>
</evidence>
<evidence type="ECO:0000256" key="1">
    <source>
        <dbReference type="ARBA" id="ARBA00004141"/>
    </source>
</evidence>
<evidence type="ECO:0000256" key="8">
    <source>
        <dbReference type="SAM" id="Phobius"/>
    </source>
</evidence>
<dbReference type="Proteomes" id="UP000094336">
    <property type="component" value="Unassembled WGS sequence"/>
</dbReference>
<evidence type="ECO:0008006" key="11">
    <source>
        <dbReference type="Google" id="ProtNLM"/>
    </source>
</evidence>
<keyword evidence="5 6" id="KW-0472">Membrane</keyword>
<evidence type="ECO:0000256" key="2">
    <source>
        <dbReference type="ARBA" id="ARBA00009457"/>
    </source>
</evidence>
<sequence>MNFLRRRGQSVEEDVPATPDERTKLRKPPNTAFRQQRLKAWQPLLTPKIVIPLLVLLAVVFIPLGLVLVYYSSRVQNLIVDYSKCGTLGGADYSVVPAKYFSYNYHKSNPDINETPQWLVSNATDSFGDVISTCHVKFDLPNDIEPPFFLYYKLTNFYQNHRSYVQSFDLSQLKGEAVSMGSLTDHCKPLKNSSDGKIVYPCGLIANSLFNDTFSHLTLLNPAGGESNMTYTMSRNGISWSSDRHSKFKKTTYNASQIAPPPNWYKRFPEGYTEENLPNLAHWEHLQNWMRTAGLPSFYKLYSRNTTATLSSGTYSVDIEMNYPVSIFGGTKSIVITTSSIIGGRNLSLGIVYIVVGGLSLVCAIGFMVQHLVKPRKLGDPSSYFAGENVREQL</sequence>
<dbReference type="PANTHER" id="PTHR10926">
    <property type="entry name" value="CELL CYCLE CONTROL PROTEIN 50"/>
    <property type="match status" value="1"/>
</dbReference>
<keyword evidence="4 8" id="KW-1133">Transmembrane helix</keyword>
<dbReference type="PIRSF" id="PIRSF015840">
    <property type="entry name" value="DUF284_TM_euk"/>
    <property type="match status" value="1"/>
</dbReference>
<dbReference type="OrthoDB" id="340608at2759"/>
<reference evidence="10" key="1">
    <citation type="submission" date="2016-05" db="EMBL/GenBank/DDBJ databases">
        <title>Comparative genomics of biotechnologically important yeasts.</title>
        <authorList>
            <consortium name="DOE Joint Genome Institute"/>
            <person name="Riley R."/>
            <person name="Haridas S."/>
            <person name="Wolfe K.H."/>
            <person name="Lopes M.R."/>
            <person name="Hittinger C.T."/>
            <person name="Goker M."/>
            <person name="Salamov A."/>
            <person name="Wisecaver J."/>
            <person name="Long T.M."/>
            <person name="Aerts A.L."/>
            <person name="Barry K."/>
            <person name="Choi C."/>
            <person name="Clum A."/>
            <person name="Coughlan A.Y."/>
            <person name="Deshpande S."/>
            <person name="Douglass A.P."/>
            <person name="Hanson S.J."/>
            <person name="Klenk H.-P."/>
            <person name="Labutti K."/>
            <person name="Lapidus A."/>
            <person name="Lindquist E."/>
            <person name="Lipzen A."/>
            <person name="Meier-Kolthoff J.P."/>
            <person name="Ohm R.A."/>
            <person name="Otillar R.P."/>
            <person name="Pangilinan J."/>
            <person name="Peng Y."/>
            <person name="Rokas A."/>
            <person name="Rosa C.A."/>
            <person name="Scheuner C."/>
            <person name="Sibirny A.A."/>
            <person name="Slot J.C."/>
            <person name="Stielow J.B."/>
            <person name="Sun H."/>
            <person name="Kurtzman C.P."/>
            <person name="Blackwell M."/>
            <person name="Grigoriev I.V."/>
            <person name="Jeffries T.W."/>
        </authorList>
    </citation>
    <scope>NUCLEOTIDE SEQUENCE [LARGE SCALE GENOMIC DNA]</scope>
    <source>
        <strain evidence="10">NRRL Y-12698</strain>
    </source>
</reference>
<dbReference type="GeneID" id="30144621"/>
<evidence type="ECO:0000256" key="6">
    <source>
        <dbReference type="PIRNR" id="PIRNR015840"/>
    </source>
</evidence>
<dbReference type="GO" id="GO:0005783">
    <property type="term" value="C:endoplasmic reticulum"/>
    <property type="evidence" value="ECO:0007669"/>
    <property type="project" value="TreeGrafter"/>
</dbReference>
<feature type="transmembrane region" description="Helical" evidence="8">
    <location>
        <begin position="49"/>
        <end position="71"/>
    </location>
</feature>
<dbReference type="InterPro" id="IPR005045">
    <property type="entry name" value="CDC50/LEM3_fam"/>
</dbReference>
<dbReference type="EMBL" id="KV454445">
    <property type="protein sequence ID" value="ODQ76966.1"/>
    <property type="molecule type" value="Genomic_DNA"/>
</dbReference>
<gene>
    <name evidence="9" type="ORF">BABINDRAFT_10605</name>
</gene>
<evidence type="ECO:0000256" key="4">
    <source>
        <dbReference type="ARBA" id="ARBA00022989"/>
    </source>
</evidence>
<feature type="region of interest" description="Disordered" evidence="7">
    <location>
        <begin position="1"/>
        <end position="27"/>
    </location>
</feature>
<keyword evidence="3 8" id="KW-0812">Transmembrane</keyword>
<comment type="subcellular location">
    <subcellularLocation>
        <location evidence="1">Membrane</location>
        <topology evidence="1">Multi-pass membrane protein</topology>
    </subcellularLocation>
</comment>
<dbReference type="PANTHER" id="PTHR10926:SF0">
    <property type="entry name" value="CDC50, ISOFORM A"/>
    <property type="match status" value="1"/>
</dbReference>
<keyword evidence="10" id="KW-1185">Reference proteome</keyword>
<dbReference type="STRING" id="984486.A0A1E3QGZ6"/>
<dbReference type="GO" id="GO:0005886">
    <property type="term" value="C:plasma membrane"/>
    <property type="evidence" value="ECO:0007669"/>
    <property type="project" value="TreeGrafter"/>
</dbReference>
<dbReference type="RefSeq" id="XP_018982294.1">
    <property type="nucleotide sequence ID" value="XM_019126767.1"/>
</dbReference>
<protein>
    <recommendedName>
        <fullName evidence="11">Cell division control protein 50</fullName>
    </recommendedName>
</protein>
<evidence type="ECO:0000313" key="10">
    <source>
        <dbReference type="Proteomes" id="UP000094336"/>
    </source>
</evidence>
<name>A0A1E3QGZ6_9ASCO</name>
<proteinExistence type="inferred from homology"/>
<comment type="similarity">
    <text evidence="2 6">Belongs to the CDC50/LEM3 family.</text>
</comment>
<evidence type="ECO:0000256" key="5">
    <source>
        <dbReference type="ARBA" id="ARBA00023136"/>
    </source>
</evidence>
<dbReference type="GO" id="GO:0005794">
    <property type="term" value="C:Golgi apparatus"/>
    <property type="evidence" value="ECO:0007669"/>
    <property type="project" value="TreeGrafter"/>
</dbReference>